<dbReference type="EMBL" id="QGNW01000018">
    <property type="protein sequence ID" value="RVX15436.1"/>
    <property type="molecule type" value="Genomic_DNA"/>
</dbReference>
<gene>
    <name evidence="1" type="primary">ATJ13_1</name>
    <name evidence="1" type="ORF">CK203_009107</name>
</gene>
<name>A0A438K2J3_VITVI</name>
<organism evidence="1 2">
    <name type="scientific">Vitis vinifera</name>
    <name type="common">Grape</name>
    <dbReference type="NCBI Taxonomy" id="29760"/>
    <lineage>
        <taxon>Eukaryota</taxon>
        <taxon>Viridiplantae</taxon>
        <taxon>Streptophyta</taxon>
        <taxon>Embryophyta</taxon>
        <taxon>Tracheophyta</taxon>
        <taxon>Spermatophyta</taxon>
        <taxon>Magnoliopsida</taxon>
        <taxon>eudicotyledons</taxon>
        <taxon>Gunneridae</taxon>
        <taxon>Pentapetalae</taxon>
        <taxon>rosids</taxon>
        <taxon>Vitales</taxon>
        <taxon>Vitaceae</taxon>
        <taxon>Viteae</taxon>
        <taxon>Vitis</taxon>
    </lineage>
</organism>
<dbReference type="AlphaFoldDB" id="A0A438K2J3"/>
<dbReference type="Proteomes" id="UP000288805">
    <property type="component" value="Unassembled WGS sequence"/>
</dbReference>
<evidence type="ECO:0000313" key="1">
    <source>
        <dbReference type="EMBL" id="RVX15436.1"/>
    </source>
</evidence>
<evidence type="ECO:0000313" key="2">
    <source>
        <dbReference type="Proteomes" id="UP000288805"/>
    </source>
</evidence>
<protein>
    <submittedName>
        <fullName evidence="1">Chaperone protein dnaJ 13</fullName>
    </submittedName>
</protein>
<proteinExistence type="predicted"/>
<comment type="caution">
    <text evidence="1">The sequence shown here is derived from an EMBL/GenBank/DDBJ whole genome shotgun (WGS) entry which is preliminary data.</text>
</comment>
<dbReference type="InterPro" id="IPR042162">
    <property type="entry name" value="AtJ13"/>
</dbReference>
<accession>A0A438K2J3</accession>
<dbReference type="PANTHER" id="PTHR44914:SF1">
    <property type="entry name" value="CHAPERONE PROTEIN DNAJ 13"/>
    <property type="match status" value="1"/>
</dbReference>
<sequence length="68" mass="7781">MSTSSLYIRIRLIGYSGIYWKIEFHRGGQKLIIPILLSRQLDTVFATGALMIPTSIYFLLKVITDAEF</sequence>
<dbReference type="PANTHER" id="PTHR44914">
    <property type="entry name" value="CHAPERONE PROTEIN DNAJ 13"/>
    <property type="match status" value="1"/>
</dbReference>
<reference evidence="1 2" key="1">
    <citation type="journal article" date="2018" name="PLoS Genet.">
        <title>Population sequencing reveals clonal diversity and ancestral inbreeding in the grapevine cultivar Chardonnay.</title>
        <authorList>
            <person name="Roach M.J."/>
            <person name="Johnson D.L."/>
            <person name="Bohlmann J."/>
            <person name="van Vuuren H.J."/>
            <person name="Jones S.J."/>
            <person name="Pretorius I.S."/>
            <person name="Schmidt S.A."/>
            <person name="Borneman A.R."/>
        </authorList>
    </citation>
    <scope>NUCLEOTIDE SEQUENCE [LARGE SCALE GENOMIC DNA]</scope>
    <source>
        <strain evidence="2">cv. Chardonnay</strain>
        <tissue evidence="1">Leaf</tissue>
    </source>
</reference>